<feature type="region of interest" description="Disordered" evidence="2">
    <location>
        <begin position="186"/>
        <end position="217"/>
    </location>
</feature>
<dbReference type="PANTHER" id="PTHR31304">
    <property type="entry name" value="LOB DOMAIN-CONTAINING PROTEIN 38"/>
    <property type="match status" value="1"/>
</dbReference>
<feature type="compositionally biased region" description="Basic and acidic residues" evidence="2">
    <location>
        <begin position="157"/>
        <end position="170"/>
    </location>
</feature>
<comment type="caution">
    <text evidence="4">The sequence shown here is derived from an EMBL/GenBank/DDBJ whole genome shotgun (WGS) entry which is preliminary data.</text>
</comment>
<feature type="region of interest" description="Disordered" evidence="2">
    <location>
        <begin position="137"/>
        <end position="170"/>
    </location>
</feature>
<reference evidence="4" key="1">
    <citation type="submission" date="2022-02" db="EMBL/GenBank/DDBJ databases">
        <authorList>
            <person name="Henning P.M."/>
            <person name="McCubbin A.G."/>
            <person name="Shore J.S."/>
        </authorList>
    </citation>
    <scope>NUCLEOTIDE SEQUENCE</scope>
    <source>
        <strain evidence="4">F60SS</strain>
        <tissue evidence="4">Leaves</tissue>
    </source>
</reference>
<reference evidence="4" key="2">
    <citation type="journal article" date="2023" name="Plants (Basel)">
        <title>Annotation of the Turnera subulata (Passifloraceae) Draft Genome Reveals the S-Locus Evolved after the Divergence of Turneroideae from Passifloroideae in a Stepwise Manner.</title>
        <authorList>
            <person name="Henning P.M."/>
            <person name="Roalson E.H."/>
            <person name="Mir W."/>
            <person name="McCubbin A.G."/>
            <person name="Shore J.S."/>
        </authorList>
    </citation>
    <scope>NUCLEOTIDE SEQUENCE</scope>
    <source>
        <strain evidence="4">F60SS</strain>
    </source>
</reference>
<accession>A0A9Q0J137</accession>
<feature type="domain" description="LOB" evidence="3">
    <location>
        <begin position="1"/>
        <end position="107"/>
    </location>
</feature>
<dbReference type="Proteomes" id="UP001141552">
    <property type="component" value="Unassembled WGS sequence"/>
</dbReference>
<dbReference type="GO" id="GO:0010468">
    <property type="term" value="P:regulation of gene expression"/>
    <property type="evidence" value="ECO:0007669"/>
    <property type="project" value="TreeGrafter"/>
</dbReference>
<evidence type="ECO:0000259" key="3">
    <source>
        <dbReference type="PROSITE" id="PS50891"/>
    </source>
</evidence>
<sequence length="224" mass="24636">MSCNGCRVLRKGCREDCMLRQCLEWIDDPQAQANATVFVAKFFGRAGLMSSISSVPRNQRPSLFQSLLFEAVGRTVNPVSGAVGLLWTGNWHVCQTAVVTVLRGGTIDSLPEFYQGGVLGPELDNIVTEQYCSFLSPRDHHGTNSSGPKPQGILKRKSSDDYDLEQREPTTDHRKNLCSFVYRRRAATPSEESETTTFGSASGREDDQGGLQGGGETKLLRLFV</sequence>
<evidence type="ECO:0000313" key="5">
    <source>
        <dbReference type="Proteomes" id="UP001141552"/>
    </source>
</evidence>
<gene>
    <name evidence="4" type="ORF">Tsubulata_037412</name>
</gene>
<feature type="compositionally biased region" description="Low complexity" evidence="2">
    <location>
        <begin position="187"/>
        <end position="202"/>
    </location>
</feature>
<evidence type="ECO:0000256" key="1">
    <source>
        <dbReference type="ARBA" id="ARBA00005474"/>
    </source>
</evidence>
<dbReference type="PANTHER" id="PTHR31304:SF62">
    <property type="entry name" value="LOB DOMAIN-CONTAINING PROTEIN"/>
    <property type="match status" value="1"/>
</dbReference>
<evidence type="ECO:0000313" key="4">
    <source>
        <dbReference type="EMBL" id="KAJ4824533.1"/>
    </source>
</evidence>
<proteinExistence type="inferred from homology"/>
<dbReference type="Pfam" id="PF03195">
    <property type="entry name" value="LOB"/>
    <property type="match status" value="1"/>
</dbReference>
<dbReference type="EMBL" id="JAKUCV010007159">
    <property type="protein sequence ID" value="KAJ4824533.1"/>
    <property type="molecule type" value="Genomic_DNA"/>
</dbReference>
<keyword evidence="5" id="KW-1185">Reference proteome</keyword>
<dbReference type="PROSITE" id="PS50891">
    <property type="entry name" value="LOB"/>
    <property type="match status" value="1"/>
</dbReference>
<comment type="similarity">
    <text evidence="1">Belongs to the LOB domain-containing protein family.</text>
</comment>
<organism evidence="4 5">
    <name type="scientific">Turnera subulata</name>
    <dbReference type="NCBI Taxonomy" id="218843"/>
    <lineage>
        <taxon>Eukaryota</taxon>
        <taxon>Viridiplantae</taxon>
        <taxon>Streptophyta</taxon>
        <taxon>Embryophyta</taxon>
        <taxon>Tracheophyta</taxon>
        <taxon>Spermatophyta</taxon>
        <taxon>Magnoliopsida</taxon>
        <taxon>eudicotyledons</taxon>
        <taxon>Gunneridae</taxon>
        <taxon>Pentapetalae</taxon>
        <taxon>rosids</taxon>
        <taxon>fabids</taxon>
        <taxon>Malpighiales</taxon>
        <taxon>Passifloraceae</taxon>
        <taxon>Turnera</taxon>
    </lineage>
</organism>
<dbReference type="AlphaFoldDB" id="A0A9Q0J137"/>
<evidence type="ECO:0000256" key="2">
    <source>
        <dbReference type="SAM" id="MobiDB-lite"/>
    </source>
</evidence>
<protein>
    <recommendedName>
        <fullName evidence="3">LOB domain-containing protein</fullName>
    </recommendedName>
</protein>
<name>A0A9Q0J137_9ROSI</name>
<dbReference type="OrthoDB" id="1922547at2759"/>
<dbReference type="InterPro" id="IPR004883">
    <property type="entry name" value="LOB"/>
</dbReference>